<sequence length="109" mass="12274">MENSAPFTPEQNGKIERDNRTIVESARTMLQAKGLPKHLWAEVVNTAVYVLNRVVSTGTSCNKTPYELWTGKVPDLQHLKIFGSVAYVHVPKMFTKKFDARAKKMLLVG</sequence>
<keyword evidence="12" id="KW-1185">Reference proteome</keyword>
<proteinExistence type="predicted"/>
<evidence type="ECO:0000256" key="9">
    <source>
        <dbReference type="ARBA" id="ARBA00023172"/>
    </source>
</evidence>
<dbReference type="SUPFAM" id="SSF53098">
    <property type="entry name" value="Ribonuclease H-like"/>
    <property type="match status" value="1"/>
</dbReference>
<dbReference type="InterPro" id="IPR039537">
    <property type="entry name" value="Retrotran_Ty1/copia-like"/>
</dbReference>
<dbReference type="InterPro" id="IPR012337">
    <property type="entry name" value="RNaseH-like_sf"/>
</dbReference>
<evidence type="ECO:0000256" key="2">
    <source>
        <dbReference type="ARBA" id="ARBA00022723"/>
    </source>
</evidence>
<evidence type="ECO:0000313" key="12">
    <source>
        <dbReference type="Proteomes" id="UP000053097"/>
    </source>
</evidence>
<evidence type="ECO:0000256" key="8">
    <source>
        <dbReference type="ARBA" id="ARBA00022932"/>
    </source>
</evidence>
<dbReference type="EMBL" id="KK108208">
    <property type="protein sequence ID" value="EZA46811.1"/>
    <property type="molecule type" value="Genomic_DNA"/>
</dbReference>
<protein>
    <submittedName>
        <fullName evidence="11">Copia protein</fullName>
    </submittedName>
</protein>
<keyword evidence="7" id="KW-0695">RNA-directed DNA polymerase</keyword>
<evidence type="ECO:0000256" key="1">
    <source>
        <dbReference type="ARBA" id="ARBA00022722"/>
    </source>
</evidence>
<dbReference type="AlphaFoldDB" id="A0A026VTI2"/>
<dbReference type="OMA" id="SHYCKEQ"/>
<dbReference type="GO" id="GO:0046872">
    <property type="term" value="F:metal ion binding"/>
    <property type="evidence" value="ECO:0007669"/>
    <property type="project" value="UniProtKB-KW"/>
</dbReference>
<keyword evidence="4" id="KW-0378">Hydrolase</keyword>
<accession>A0A026VTI2</accession>
<dbReference type="Gene3D" id="3.30.420.10">
    <property type="entry name" value="Ribonuclease H-like superfamily/Ribonuclease H"/>
    <property type="match status" value="1"/>
</dbReference>
<feature type="domain" description="Integrase catalytic" evidence="10">
    <location>
        <begin position="1"/>
        <end position="73"/>
    </location>
</feature>
<evidence type="ECO:0000256" key="5">
    <source>
        <dbReference type="ARBA" id="ARBA00022842"/>
    </source>
</evidence>
<dbReference type="GO" id="GO:0004519">
    <property type="term" value="F:endonuclease activity"/>
    <property type="evidence" value="ECO:0007669"/>
    <property type="project" value="UniProtKB-KW"/>
</dbReference>
<evidence type="ECO:0000256" key="4">
    <source>
        <dbReference type="ARBA" id="ARBA00022801"/>
    </source>
</evidence>
<dbReference type="GO" id="GO:0016787">
    <property type="term" value="F:hydrolase activity"/>
    <property type="evidence" value="ECO:0007669"/>
    <property type="project" value="UniProtKB-KW"/>
</dbReference>
<dbReference type="InterPro" id="IPR001584">
    <property type="entry name" value="Integrase_cat-core"/>
</dbReference>
<keyword evidence="5" id="KW-0460">Magnesium</keyword>
<dbReference type="PANTHER" id="PTHR42648:SF11">
    <property type="entry name" value="TRANSPOSON TY4-P GAG-POL POLYPROTEIN"/>
    <property type="match status" value="1"/>
</dbReference>
<dbReference type="PROSITE" id="PS50994">
    <property type="entry name" value="INTEGRASE"/>
    <property type="match status" value="1"/>
</dbReference>
<dbReference type="STRING" id="2015173.A0A026VTI2"/>
<keyword evidence="2" id="KW-0479">Metal-binding</keyword>
<evidence type="ECO:0000256" key="3">
    <source>
        <dbReference type="ARBA" id="ARBA00022759"/>
    </source>
</evidence>
<keyword evidence="8" id="KW-0808">Transferase</keyword>
<keyword evidence="1" id="KW-0540">Nuclease</keyword>
<dbReference type="GO" id="GO:0006310">
    <property type="term" value="P:DNA recombination"/>
    <property type="evidence" value="ECO:0007669"/>
    <property type="project" value="UniProtKB-KW"/>
</dbReference>
<keyword evidence="8" id="KW-0239">DNA-directed DNA polymerase</keyword>
<evidence type="ECO:0000256" key="7">
    <source>
        <dbReference type="ARBA" id="ARBA00022918"/>
    </source>
</evidence>
<dbReference type="PANTHER" id="PTHR42648">
    <property type="entry name" value="TRANSPOSASE, PUTATIVE-RELATED"/>
    <property type="match status" value="1"/>
</dbReference>
<keyword evidence="3" id="KW-0255">Endonuclease</keyword>
<dbReference type="GO" id="GO:0003964">
    <property type="term" value="F:RNA-directed DNA polymerase activity"/>
    <property type="evidence" value="ECO:0007669"/>
    <property type="project" value="UniProtKB-KW"/>
</dbReference>
<dbReference type="InterPro" id="IPR036397">
    <property type="entry name" value="RNaseH_sf"/>
</dbReference>
<evidence type="ECO:0000313" key="11">
    <source>
        <dbReference type="EMBL" id="EZA46811.1"/>
    </source>
</evidence>
<evidence type="ECO:0000259" key="10">
    <source>
        <dbReference type="PROSITE" id="PS50994"/>
    </source>
</evidence>
<reference evidence="11 12" key="1">
    <citation type="journal article" date="2014" name="Curr. Biol.">
        <title>The genome of the clonal raider ant Cerapachys biroi.</title>
        <authorList>
            <person name="Oxley P.R."/>
            <person name="Ji L."/>
            <person name="Fetter-Pruneda I."/>
            <person name="McKenzie S.K."/>
            <person name="Li C."/>
            <person name="Hu H."/>
            <person name="Zhang G."/>
            <person name="Kronauer D.J."/>
        </authorList>
    </citation>
    <scope>NUCLEOTIDE SEQUENCE [LARGE SCALE GENOMIC DNA]</scope>
</reference>
<dbReference type="GO" id="GO:0015074">
    <property type="term" value="P:DNA integration"/>
    <property type="evidence" value="ECO:0007669"/>
    <property type="project" value="UniProtKB-KW"/>
</dbReference>
<gene>
    <name evidence="11" type="ORF">X777_01498</name>
</gene>
<evidence type="ECO:0000256" key="6">
    <source>
        <dbReference type="ARBA" id="ARBA00022908"/>
    </source>
</evidence>
<dbReference type="Proteomes" id="UP000053097">
    <property type="component" value="Unassembled WGS sequence"/>
</dbReference>
<dbReference type="GO" id="GO:0003676">
    <property type="term" value="F:nucleic acid binding"/>
    <property type="evidence" value="ECO:0007669"/>
    <property type="project" value="InterPro"/>
</dbReference>
<keyword evidence="6" id="KW-0229">DNA integration</keyword>
<name>A0A026VTI2_OOCBI</name>
<dbReference type="OrthoDB" id="7555369at2759"/>
<organism evidence="11 12">
    <name type="scientific">Ooceraea biroi</name>
    <name type="common">Clonal raider ant</name>
    <name type="synonym">Cerapachys biroi</name>
    <dbReference type="NCBI Taxonomy" id="2015173"/>
    <lineage>
        <taxon>Eukaryota</taxon>
        <taxon>Metazoa</taxon>
        <taxon>Ecdysozoa</taxon>
        <taxon>Arthropoda</taxon>
        <taxon>Hexapoda</taxon>
        <taxon>Insecta</taxon>
        <taxon>Pterygota</taxon>
        <taxon>Neoptera</taxon>
        <taxon>Endopterygota</taxon>
        <taxon>Hymenoptera</taxon>
        <taxon>Apocrita</taxon>
        <taxon>Aculeata</taxon>
        <taxon>Formicoidea</taxon>
        <taxon>Formicidae</taxon>
        <taxon>Dorylinae</taxon>
        <taxon>Ooceraea</taxon>
    </lineage>
</organism>
<keyword evidence="8" id="KW-0548">Nucleotidyltransferase</keyword>
<dbReference type="GO" id="GO:0003887">
    <property type="term" value="F:DNA-directed DNA polymerase activity"/>
    <property type="evidence" value="ECO:0007669"/>
    <property type="project" value="UniProtKB-KW"/>
</dbReference>
<keyword evidence="9" id="KW-0233">DNA recombination</keyword>